<dbReference type="RefSeq" id="WP_124346651.1">
    <property type="nucleotide sequence ID" value="NZ_CP027706.1"/>
</dbReference>
<dbReference type="InterPro" id="IPR002938">
    <property type="entry name" value="FAD-bd"/>
</dbReference>
<dbReference type="PRINTS" id="PR00420">
    <property type="entry name" value="RNGMNOXGNASE"/>
</dbReference>
<dbReference type="SUPFAM" id="SSF51905">
    <property type="entry name" value="FAD/NAD(P)-binding domain"/>
    <property type="match status" value="1"/>
</dbReference>
<keyword evidence="1" id="KW-0560">Oxidoreductase</keyword>
<feature type="domain" description="FAD-binding" evidence="2">
    <location>
        <begin position="15"/>
        <end position="364"/>
    </location>
</feature>
<dbReference type="Pfam" id="PF01494">
    <property type="entry name" value="FAD_binding_3"/>
    <property type="match status" value="1"/>
</dbReference>
<dbReference type="InterPro" id="IPR050631">
    <property type="entry name" value="PheA/TfdB_FAD_monoxygenase"/>
</dbReference>
<sequence length="553" mass="61156">MSQQQNSTPAVDAHYDVAVIGYGPTGLVAASLLGQAGYKVVVVERWPSMYGLPRLTHIDGEVARIVQACGDVDQAMRDSLPLHTYHYVNAEGELLLELHWKGKQCGYMAHNSIYQPDIEDAIHGRVATLANVHLFRGWEAVALEQSADRVVCTIQPTDSSKNTAQIAEAPRQLTARYLLGADGANSFVRTASDIERNDYGHKHRWLNLDSENLSEAAARFKLLTIFCDPARGHMYMPIGDNRTRFEVRLLEGENIEDWEDPARGWRWLEEKYGVGPKDFKFLRNVVYTFQTRMAERWRKGRVLLGGDAAHAMMPYMGQGACSGMRDGINLAWKLDLVLSGRASAALLDSYEAERRPHAQGIMEMSLFLGQVTNEDDPKKAAARDEAFRSGSMPPMPAFPRLEHGVIHREADGGLLPSSGLPGPQSRVRCAGIEGRLDDVVGHGFLLVAQQDPRPFLGSGQQAFLTQLGCRIVVLGQDEQVPGAVIELDGEMSGFMAAQGIQAYIARPDFAIFGSVSRLEALAPLVDDLRLKLHWLEERGRNGTRTDQPTEQTA</sequence>
<protein>
    <submittedName>
        <fullName evidence="3">Bifunctional 3-(3-hydroxy-phenyl)propionate/3-hydroxycinnamic acid hydroxylase</fullName>
    </submittedName>
</protein>
<evidence type="ECO:0000259" key="2">
    <source>
        <dbReference type="Pfam" id="PF01494"/>
    </source>
</evidence>
<dbReference type="EMBL" id="CP077074">
    <property type="protein sequence ID" value="QXH43340.1"/>
    <property type="molecule type" value="Genomic_DNA"/>
</dbReference>
<evidence type="ECO:0000256" key="1">
    <source>
        <dbReference type="ARBA" id="ARBA00023002"/>
    </source>
</evidence>
<dbReference type="PANTHER" id="PTHR43476:SF3">
    <property type="entry name" value="FAD-BINDING MONOOXYGENASE"/>
    <property type="match status" value="1"/>
</dbReference>
<dbReference type="NCBIfam" id="NF004829">
    <property type="entry name" value="PRK06183.1-3"/>
    <property type="match status" value="1"/>
</dbReference>
<evidence type="ECO:0000313" key="4">
    <source>
        <dbReference type="Proteomes" id="UP000693952"/>
    </source>
</evidence>
<organism evidence="3 4">
    <name type="scientific">Pseudomonas sessilinigenes</name>
    <dbReference type="NCBI Taxonomy" id="658629"/>
    <lineage>
        <taxon>Bacteria</taxon>
        <taxon>Pseudomonadati</taxon>
        <taxon>Pseudomonadota</taxon>
        <taxon>Gammaproteobacteria</taxon>
        <taxon>Pseudomonadales</taxon>
        <taxon>Pseudomonadaceae</taxon>
        <taxon>Pseudomonas</taxon>
    </lineage>
</organism>
<accession>A0ABX8MVT2</accession>
<proteinExistence type="predicted"/>
<name>A0ABX8MVT2_9PSED</name>
<dbReference type="PANTHER" id="PTHR43476">
    <property type="entry name" value="3-(3-HYDROXY-PHENYL)PROPIONATE/3-HYDROXYCINNAMIC ACID HYDROXYLASE"/>
    <property type="match status" value="1"/>
</dbReference>
<gene>
    <name evidence="3" type="ORF">KSS89_14315</name>
</gene>
<dbReference type="Gene3D" id="3.50.50.60">
    <property type="entry name" value="FAD/NAD(P)-binding domain"/>
    <property type="match status" value="1"/>
</dbReference>
<dbReference type="Gene3D" id="3.30.9.10">
    <property type="entry name" value="D-Amino Acid Oxidase, subunit A, domain 2"/>
    <property type="match status" value="1"/>
</dbReference>
<reference evidence="3" key="1">
    <citation type="submission" date="2021-06" db="EMBL/GenBank/DDBJ databases">
        <title>Updating the genus Pseudomonas: Description of 43 new species and partition of the Pseudomonas putida group.</title>
        <authorList>
            <person name="Girard L."/>
            <person name="Lood C."/>
            <person name="Vandamme P."/>
            <person name="Rokni-Zadeh H."/>
            <person name="van Noort V."/>
            <person name="Hofte M."/>
            <person name="Lavigne R."/>
            <person name="De Mot R."/>
        </authorList>
    </citation>
    <scope>NUCLEOTIDE SEQUENCE</scope>
    <source>
        <strain evidence="3">CMR12a</strain>
    </source>
</reference>
<dbReference type="Proteomes" id="UP000693952">
    <property type="component" value="Chromosome"/>
</dbReference>
<keyword evidence="4" id="KW-1185">Reference proteome</keyword>
<evidence type="ECO:0000313" key="3">
    <source>
        <dbReference type="EMBL" id="QXH43340.1"/>
    </source>
</evidence>
<dbReference type="InterPro" id="IPR036188">
    <property type="entry name" value="FAD/NAD-bd_sf"/>
</dbReference>